<sequence length="66" mass="7288">MTYLATLDGEQLGEITVGEPEPLRGSQVWVPYRGETIHAFVICVTLNFMTGATVLTCLRPETFLSN</sequence>
<dbReference type="AlphaFoldDB" id="A0A5K7XGU8"/>
<accession>A0A5K7XGU8</accession>
<reference evidence="3" key="1">
    <citation type="submission" date="2019-10" db="EMBL/GenBank/DDBJ databases">
        <title>Lacipirellula parvula gen. nov., sp. nov., representing a lineage of planctomycetes widespread in freshwater anoxic habitats, and description of the family Lacipirellulaceae.</title>
        <authorList>
            <person name="Dedysh S.N."/>
            <person name="Kulichevskaya I.S."/>
            <person name="Beletsky A.V."/>
            <person name="Rakitin A.L."/>
            <person name="Mardanov A.V."/>
            <person name="Ivanova A.A."/>
            <person name="Saltykova V.X."/>
            <person name="Rijpstra W.I.C."/>
            <person name="Sinninghe Damste J.S."/>
            <person name="Ravin N.V."/>
        </authorList>
    </citation>
    <scope>NUCLEOTIDE SEQUENCE [LARGE SCALE GENOMIC DNA]</scope>
    <source>
        <strain evidence="3">PX69</strain>
    </source>
</reference>
<gene>
    <name evidence="2" type="ORF">PLANPX_5280</name>
</gene>
<protein>
    <submittedName>
        <fullName evidence="2">Uncharacterized protein</fullName>
    </submittedName>
</protein>
<evidence type="ECO:0000313" key="3">
    <source>
        <dbReference type="Proteomes" id="UP000326837"/>
    </source>
</evidence>
<evidence type="ECO:0000256" key="1">
    <source>
        <dbReference type="SAM" id="Phobius"/>
    </source>
</evidence>
<name>A0A5K7XGU8_9BACT</name>
<keyword evidence="1" id="KW-1133">Transmembrane helix</keyword>
<keyword evidence="3" id="KW-1185">Reference proteome</keyword>
<keyword evidence="1" id="KW-0812">Transmembrane</keyword>
<evidence type="ECO:0000313" key="2">
    <source>
        <dbReference type="EMBL" id="BBO35668.1"/>
    </source>
</evidence>
<dbReference type="Proteomes" id="UP000326837">
    <property type="component" value="Chromosome"/>
</dbReference>
<proteinExistence type="predicted"/>
<dbReference type="KEGG" id="lpav:PLANPX_5280"/>
<feature type="transmembrane region" description="Helical" evidence="1">
    <location>
        <begin position="37"/>
        <end position="58"/>
    </location>
</feature>
<dbReference type="EMBL" id="AP021861">
    <property type="protein sequence ID" value="BBO35668.1"/>
    <property type="molecule type" value="Genomic_DNA"/>
</dbReference>
<keyword evidence="1" id="KW-0472">Membrane</keyword>
<organism evidence="2 3">
    <name type="scientific">Lacipirellula parvula</name>
    <dbReference type="NCBI Taxonomy" id="2650471"/>
    <lineage>
        <taxon>Bacteria</taxon>
        <taxon>Pseudomonadati</taxon>
        <taxon>Planctomycetota</taxon>
        <taxon>Planctomycetia</taxon>
        <taxon>Pirellulales</taxon>
        <taxon>Lacipirellulaceae</taxon>
        <taxon>Lacipirellula</taxon>
    </lineage>
</organism>